<dbReference type="PANTHER" id="PTHR35457:SF1">
    <property type="entry name" value="HEME A SYNTHASE"/>
    <property type="match status" value="1"/>
</dbReference>
<feature type="transmembrane region" description="Helical" evidence="4">
    <location>
        <begin position="120"/>
        <end position="144"/>
    </location>
</feature>
<evidence type="ECO:0000313" key="5">
    <source>
        <dbReference type="EMBL" id="PMP85681.1"/>
    </source>
</evidence>
<keyword evidence="3" id="KW-0408">Iron</keyword>
<keyword evidence="4" id="KW-0812">Transmembrane</keyword>
<name>A0A2J6XCY0_9CHLR</name>
<keyword evidence="4" id="KW-1133">Transmembrane helix</keyword>
<keyword evidence="5" id="KW-0808">Transferase</keyword>
<organism evidence="5 6">
    <name type="scientific">Chloroflexus aggregans</name>
    <dbReference type="NCBI Taxonomy" id="152260"/>
    <lineage>
        <taxon>Bacteria</taxon>
        <taxon>Bacillati</taxon>
        <taxon>Chloroflexota</taxon>
        <taxon>Chloroflexia</taxon>
        <taxon>Chloroflexales</taxon>
        <taxon>Chloroflexineae</taxon>
        <taxon>Chloroflexaceae</taxon>
        <taxon>Chloroflexus</taxon>
    </lineage>
</organism>
<evidence type="ECO:0000313" key="6">
    <source>
        <dbReference type="Proteomes" id="UP000243376"/>
    </source>
</evidence>
<dbReference type="AlphaFoldDB" id="A0A2J6XCY0"/>
<reference evidence="5 6" key="1">
    <citation type="submission" date="2018-01" db="EMBL/GenBank/DDBJ databases">
        <title>Metagenomic assembled genomes from two thermal pools in the Uzon Caldera, Kamchatka, Russia.</title>
        <authorList>
            <person name="Wilkins L."/>
            <person name="Ettinger C."/>
        </authorList>
    </citation>
    <scope>NUCLEOTIDE SEQUENCE [LARGE SCALE GENOMIC DNA]</scope>
    <source>
        <strain evidence="5">ZAV-02</strain>
    </source>
</reference>
<dbReference type="PANTHER" id="PTHR35457">
    <property type="entry name" value="HEME A SYNTHASE"/>
    <property type="match status" value="1"/>
</dbReference>
<evidence type="ECO:0000256" key="4">
    <source>
        <dbReference type="SAM" id="Phobius"/>
    </source>
</evidence>
<feature type="transmembrane region" description="Helical" evidence="4">
    <location>
        <begin position="62"/>
        <end position="79"/>
    </location>
</feature>
<dbReference type="GO" id="GO:0016491">
    <property type="term" value="F:oxidoreductase activity"/>
    <property type="evidence" value="ECO:0007669"/>
    <property type="project" value="UniProtKB-KW"/>
</dbReference>
<keyword evidence="2" id="KW-0560">Oxidoreductase</keyword>
<keyword evidence="1" id="KW-0479">Metal-binding</keyword>
<dbReference type="EMBL" id="PNIQ01000150">
    <property type="protein sequence ID" value="PMP85681.1"/>
    <property type="molecule type" value="Genomic_DNA"/>
</dbReference>
<dbReference type="Proteomes" id="UP000243376">
    <property type="component" value="Unassembled WGS sequence"/>
</dbReference>
<feature type="non-terminal residue" evidence="5">
    <location>
        <position position="176"/>
    </location>
</feature>
<dbReference type="InterPro" id="IPR050450">
    <property type="entry name" value="COX15/CtaA_HemeA_synthase"/>
</dbReference>
<proteinExistence type="predicted"/>
<evidence type="ECO:0000256" key="3">
    <source>
        <dbReference type="ARBA" id="ARBA00023004"/>
    </source>
</evidence>
<dbReference type="GO" id="GO:0016740">
    <property type="term" value="F:transferase activity"/>
    <property type="evidence" value="ECO:0007669"/>
    <property type="project" value="UniProtKB-KW"/>
</dbReference>
<evidence type="ECO:0000256" key="1">
    <source>
        <dbReference type="ARBA" id="ARBA00022723"/>
    </source>
</evidence>
<evidence type="ECO:0000256" key="2">
    <source>
        <dbReference type="ARBA" id="ARBA00023002"/>
    </source>
</evidence>
<accession>A0A2J6XCY0</accession>
<protein>
    <submittedName>
        <fullName evidence="5">Protoheme IX farnesyltransferase</fullName>
    </submittedName>
</protein>
<dbReference type="GO" id="GO:0046872">
    <property type="term" value="F:metal ion binding"/>
    <property type="evidence" value="ECO:0007669"/>
    <property type="project" value="UniProtKB-KW"/>
</dbReference>
<feature type="transmembrane region" description="Helical" evidence="4">
    <location>
        <begin position="91"/>
        <end position="114"/>
    </location>
</feature>
<gene>
    <name evidence="5" type="ORF">C0184_02195</name>
</gene>
<keyword evidence="4" id="KW-0472">Membrane</keyword>
<comment type="caution">
    <text evidence="5">The sequence shown here is derived from an EMBL/GenBank/DDBJ whole genome shotgun (WGS) entry which is preliminary data.</text>
</comment>
<sequence length="176" mass="18424">MAVRTVVRLLIVGLLLTLATIISGALVTVSASATACSSWPLCLEIVSDGGNPLVWIAMSHRLIVALALLVVLAGTWAVWRSTEIEAPPRWTALVAVFLFLSQALAGALLVWGVPAMVADIWHLSGALMAFGAQVLTLLLIVVPVPSANERLSGRTAQTQRRLRGLAAWTAAAAGVA</sequence>